<dbReference type="AlphaFoldDB" id="A0A9J6A5J7"/>
<proteinExistence type="predicted"/>
<comment type="caution">
    <text evidence="1">The sequence shown here is derived from an EMBL/GenBank/DDBJ whole genome shotgun (WGS) entry which is preliminary data.</text>
</comment>
<accession>A0A9J6A5J7</accession>
<keyword evidence="2" id="KW-1185">Reference proteome</keyword>
<organism evidence="1 2">
    <name type="scientific">Solanum commersonii</name>
    <name type="common">Commerson's wild potato</name>
    <name type="synonym">Commerson's nightshade</name>
    <dbReference type="NCBI Taxonomy" id="4109"/>
    <lineage>
        <taxon>Eukaryota</taxon>
        <taxon>Viridiplantae</taxon>
        <taxon>Streptophyta</taxon>
        <taxon>Embryophyta</taxon>
        <taxon>Tracheophyta</taxon>
        <taxon>Spermatophyta</taxon>
        <taxon>Magnoliopsida</taxon>
        <taxon>eudicotyledons</taxon>
        <taxon>Gunneridae</taxon>
        <taxon>Pentapetalae</taxon>
        <taxon>asterids</taxon>
        <taxon>lamiids</taxon>
        <taxon>Solanales</taxon>
        <taxon>Solanaceae</taxon>
        <taxon>Solanoideae</taxon>
        <taxon>Solaneae</taxon>
        <taxon>Solanum</taxon>
    </lineage>
</organism>
<protein>
    <submittedName>
        <fullName evidence="1">Uncharacterized protein</fullName>
    </submittedName>
</protein>
<name>A0A9J6A5J7_SOLCO</name>
<dbReference type="Proteomes" id="UP000824120">
    <property type="component" value="Chromosome 2"/>
</dbReference>
<reference evidence="1 2" key="1">
    <citation type="submission" date="2020-09" db="EMBL/GenBank/DDBJ databases">
        <title>De no assembly of potato wild relative species, Solanum commersonii.</title>
        <authorList>
            <person name="Cho K."/>
        </authorList>
    </citation>
    <scope>NUCLEOTIDE SEQUENCE [LARGE SCALE GENOMIC DNA]</scope>
    <source>
        <strain evidence="1">LZ3.2</strain>
        <tissue evidence="1">Leaf</tissue>
    </source>
</reference>
<gene>
    <name evidence="1" type="ORF">H5410_004789</name>
</gene>
<evidence type="ECO:0000313" key="1">
    <source>
        <dbReference type="EMBL" id="KAG5619571.1"/>
    </source>
</evidence>
<dbReference type="EMBL" id="JACXVP010000002">
    <property type="protein sequence ID" value="KAG5619571.1"/>
    <property type="molecule type" value="Genomic_DNA"/>
</dbReference>
<sequence length="219" mass="25985">MDFGGGIYKRTNPLFPRQGRYTEKNYWISLKEGFKNTVLFLKKELYRTTPSDILPKKYPFRREIKMRLLIIISKKLEGIYFLTFLNTRNQTPPCEVKRTKTDLKTSENVSTLKSKLENLSTHVQRPTEIQDFVSKPLYDLEELLNKKFSEFSAKPMDLLEDLVDEMKTTFDFKNHVALEFNKLRGYPKKNSGNTKFAHKHRIHTYYYSRPTPQDVLIEE</sequence>
<evidence type="ECO:0000313" key="2">
    <source>
        <dbReference type="Proteomes" id="UP000824120"/>
    </source>
</evidence>